<organism evidence="1">
    <name type="scientific">Vibrio cholerae</name>
    <dbReference type="NCBI Taxonomy" id="666"/>
    <lineage>
        <taxon>Bacteria</taxon>
        <taxon>Pseudomonadati</taxon>
        <taxon>Pseudomonadota</taxon>
        <taxon>Gammaproteobacteria</taxon>
        <taxon>Vibrionales</taxon>
        <taxon>Vibrionaceae</taxon>
        <taxon>Vibrio</taxon>
    </lineage>
</organism>
<dbReference type="EMBL" id="X59779">
    <property type="protein sequence ID" value="CAA42445.1"/>
    <property type="molecule type" value="Genomic_DNA"/>
</dbReference>
<dbReference type="InterPro" id="IPR029063">
    <property type="entry name" value="SAM-dependent_MTases_sf"/>
</dbReference>
<reference evidence="1" key="1">
    <citation type="journal article" date="1993" name="Microbiol. Immunol.">
        <title>Mutations in the rfbT gene are responsible for the Ogawa to inaba serotype conversion in Vibrio cholerae O1.</title>
        <authorList>
            <person name="Ito T."/>
            <person name="Hiramatsu K."/>
            <person name="Ohshita Y."/>
            <person name="Yokota T."/>
        </authorList>
    </citation>
    <scope>NUCLEOTIDE SEQUENCE</scope>
    <source>
        <strain evidence="1">NIH35A3</strain>
    </source>
</reference>
<accession>Q56678</accession>
<dbReference type="InterPro" id="IPR008890">
    <property type="entry name" value="V_cholerae_RfbT"/>
</dbReference>
<dbReference type="AlphaFoldDB" id="Q56678"/>
<gene>
    <name evidence="1" type="primary">rfb T1</name>
</gene>
<proteinExistence type="predicted"/>
<dbReference type="SUPFAM" id="SSF53335">
    <property type="entry name" value="S-adenosyl-L-methionine-dependent methyltransferases"/>
    <property type="match status" value="1"/>
</dbReference>
<protein>
    <submittedName>
        <fullName evidence="1">Rfb T1 protein</fullName>
    </submittedName>
</protein>
<dbReference type="Pfam" id="PF05575">
    <property type="entry name" value="V_cholerae_RfbT"/>
    <property type="match status" value="1"/>
</dbReference>
<name>Q56678_VIBCL</name>
<evidence type="ECO:0000313" key="1">
    <source>
        <dbReference type="EMBL" id="CAA42445.1"/>
    </source>
</evidence>
<sequence length="117" mass="13638">MKHLIKNYVQKLIKTELDAIQSKSVHDNRNFIYNGEFLILESEFGLHCFPRVQLNHALSYKNPNFDLGMRHWIVNHCKHDTTYIDIGANVGTFCGIAARHITPRKNYSDRTTHRNGK</sequence>